<sequence>MDPTQLTHPIQPTHPIQLTQPTQQTHHTQILHPIQLTQPTQLTHPMQLTQASELSQQSLPSQLISPTLPTQPTQKSNPIQSNQPTQSGTATSIQSNPSARLAAATASKRPGRQKGSLGYTTPDCLALVDAVKMYLPLGSQEWGYVQVEFNKYAQESGRPTREAEALKLKFRALANQTKPTGDADCPSYVREAKAAQISIDRRAHVISFNDNENTNETHEIRGEVEVSLQDHEEADLDFGNNEVLPDPLDLTTPPATNPSERSQLQSDNSGPNSRCFSAWSQRTSGSASGSHQNPLVNRPDTWVRSDGPYKSAAQSRRPGLPPPQLEENMVAYFDPQAREARDHERSVTQFYAFSLQDSRAANACLEAKIKELRDGDKSLANQLKIKNDRLKEKINKQKFEIQGLKNEIKFLQLQLDFGGSTQSRLSHPSNPSSDGHLASTSSPHNA</sequence>
<reference evidence="4 5" key="1">
    <citation type="submission" date="2019-05" db="EMBL/GenBank/DDBJ databases">
        <title>Emergence of the Ug99 lineage of the wheat stem rust pathogen through somatic hybridization.</title>
        <authorList>
            <person name="Li F."/>
            <person name="Upadhyaya N.M."/>
            <person name="Sperschneider J."/>
            <person name="Matny O."/>
            <person name="Nguyen-Phuc H."/>
            <person name="Mago R."/>
            <person name="Raley C."/>
            <person name="Miller M.E."/>
            <person name="Silverstein K.A.T."/>
            <person name="Henningsen E."/>
            <person name="Hirsch C.D."/>
            <person name="Visser B."/>
            <person name="Pretorius Z.A."/>
            <person name="Steffenson B.J."/>
            <person name="Schwessinger B."/>
            <person name="Dodds P.N."/>
            <person name="Figueroa M."/>
        </authorList>
    </citation>
    <scope>NUCLEOTIDE SEQUENCE [LARGE SCALE GENOMIC DNA]</scope>
    <source>
        <strain evidence="4 5">Ug99</strain>
    </source>
</reference>
<evidence type="ECO:0000256" key="1">
    <source>
        <dbReference type="SAM" id="Coils"/>
    </source>
</evidence>
<feature type="compositionally biased region" description="Low complexity" evidence="2">
    <location>
        <begin position="244"/>
        <end position="254"/>
    </location>
</feature>
<dbReference type="Pfam" id="PF20681">
    <property type="entry name" value="DUF6818"/>
    <property type="match status" value="1"/>
</dbReference>
<evidence type="ECO:0000313" key="5">
    <source>
        <dbReference type="Proteomes" id="UP000325313"/>
    </source>
</evidence>
<evidence type="ECO:0000259" key="3">
    <source>
        <dbReference type="Pfam" id="PF20681"/>
    </source>
</evidence>
<feature type="domain" description="DUF6818" evidence="3">
    <location>
        <begin position="136"/>
        <end position="213"/>
    </location>
</feature>
<dbReference type="Proteomes" id="UP000325313">
    <property type="component" value="Unassembled WGS sequence"/>
</dbReference>
<feature type="region of interest" description="Disordered" evidence="2">
    <location>
        <begin position="63"/>
        <end position="119"/>
    </location>
</feature>
<dbReference type="PANTHER" id="PTHR34409:SF1">
    <property type="entry name" value="MYB-LIKE DOMAIN-CONTAINING PROTEIN"/>
    <property type="match status" value="1"/>
</dbReference>
<dbReference type="InterPro" id="IPR049203">
    <property type="entry name" value="DUF6818"/>
</dbReference>
<feature type="compositionally biased region" description="Polar residues" evidence="2">
    <location>
        <begin position="71"/>
        <end position="98"/>
    </location>
</feature>
<feature type="region of interest" description="Disordered" evidence="2">
    <location>
        <begin position="420"/>
        <end position="446"/>
    </location>
</feature>
<organism evidence="4 5">
    <name type="scientific">Puccinia graminis f. sp. tritici</name>
    <dbReference type="NCBI Taxonomy" id="56615"/>
    <lineage>
        <taxon>Eukaryota</taxon>
        <taxon>Fungi</taxon>
        <taxon>Dikarya</taxon>
        <taxon>Basidiomycota</taxon>
        <taxon>Pucciniomycotina</taxon>
        <taxon>Pucciniomycetes</taxon>
        <taxon>Pucciniales</taxon>
        <taxon>Pucciniaceae</taxon>
        <taxon>Puccinia</taxon>
    </lineage>
</organism>
<feature type="compositionally biased region" description="Low complexity" evidence="2">
    <location>
        <begin position="9"/>
        <end position="27"/>
    </location>
</feature>
<feature type="coiled-coil region" evidence="1">
    <location>
        <begin position="355"/>
        <end position="414"/>
    </location>
</feature>
<proteinExistence type="predicted"/>
<feature type="region of interest" description="Disordered" evidence="2">
    <location>
        <begin position="1"/>
        <end position="27"/>
    </location>
</feature>
<accession>A0A5B0LGW1</accession>
<comment type="caution">
    <text evidence="4">The sequence shown here is derived from an EMBL/GenBank/DDBJ whole genome shotgun (WGS) entry which is preliminary data.</text>
</comment>
<name>A0A5B0LGW1_PUCGR</name>
<gene>
    <name evidence="4" type="ORF">PGTUg99_005017</name>
</gene>
<feature type="compositionally biased region" description="Polar residues" evidence="2">
    <location>
        <begin position="257"/>
        <end position="295"/>
    </location>
</feature>
<protein>
    <recommendedName>
        <fullName evidence="3">DUF6818 domain-containing protein</fullName>
    </recommendedName>
</protein>
<dbReference type="EMBL" id="VDEP01000516">
    <property type="protein sequence ID" value="KAA1064067.1"/>
    <property type="molecule type" value="Genomic_DNA"/>
</dbReference>
<keyword evidence="1" id="KW-0175">Coiled coil</keyword>
<evidence type="ECO:0000256" key="2">
    <source>
        <dbReference type="SAM" id="MobiDB-lite"/>
    </source>
</evidence>
<dbReference type="AlphaFoldDB" id="A0A5B0LGW1"/>
<evidence type="ECO:0000313" key="4">
    <source>
        <dbReference type="EMBL" id="KAA1064067.1"/>
    </source>
</evidence>
<dbReference type="PANTHER" id="PTHR34409">
    <property type="entry name" value="SET DOMAIN-CONTAINING PROTEIN"/>
    <property type="match status" value="1"/>
</dbReference>
<feature type="region of interest" description="Disordered" evidence="2">
    <location>
        <begin position="238"/>
        <end position="324"/>
    </location>
</feature>